<gene>
    <name evidence="1" type="ORF">M407DRAFT_245807</name>
</gene>
<dbReference type="HOGENOM" id="CLU_3108165_0_0_1"/>
<organism evidence="1 2">
    <name type="scientific">Tulasnella calospora MUT 4182</name>
    <dbReference type="NCBI Taxonomy" id="1051891"/>
    <lineage>
        <taxon>Eukaryota</taxon>
        <taxon>Fungi</taxon>
        <taxon>Dikarya</taxon>
        <taxon>Basidiomycota</taxon>
        <taxon>Agaricomycotina</taxon>
        <taxon>Agaricomycetes</taxon>
        <taxon>Cantharellales</taxon>
        <taxon>Tulasnellaceae</taxon>
        <taxon>Tulasnella</taxon>
    </lineage>
</organism>
<name>A0A0C3Q865_9AGAM</name>
<sequence length="51" mass="5443">MTGVSGAARRCLADLRPRHHAKPRGAPSFAKMATVAFAQQPPATVSAKRRD</sequence>
<evidence type="ECO:0000313" key="1">
    <source>
        <dbReference type="EMBL" id="KIO20411.1"/>
    </source>
</evidence>
<proteinExistence type="predicted"/>
<reference evidence="1 2" key="1">
    <citation type="submission" date="2014-04" db="EMBL/GenBank/DDBJ databases">
        <authorList>
            <consortium name="DOE Joint Genome Institute"/>
            <person name="Kuo A."/>
            <person name="Girlanda M."/>
            <person name="Perotto S."/>
            <person name="Kohler A."/>
            <person name="Nagy L.G."/>
            <person name="Floudas D."/>
            <person name="Copeland A."/>
            <person name="Barry K.W."/>
            <person name="Cichocki N."/>
            <person name="Veneault-Fourrey C."/>
            <person name="LaButti K."/>
            <person name="Lindquist E.A."/>
            <person name="Lipzen A."/>
            <person name="Lundell T."/>
            <person name="Morin E."/>
            <person name="Murat C."/>
            <person name="Sun H."/>
            <person name="Tunlid A."/>
            <person name="Henrissat B."/>
            <person name="Grigoriev I.V."/>
            <person name="Hibbett D.S."/>
            <person name="Martin F."/>
            <person name="Nordberg H.P."/>
            <person name="Cantor M.N."/>
            <person name="Hua S.X."/>
        </authorList>
    </citation>
    <scope>NUCLEOTIDE SEQUENCE [LARGE SCALE GENOMIC DNA]</scope>
    <source>
        <strain evidence="1 2">MUT 4182</strain>
    </source>
</reference>
<dbReference type="AlphaFoldDB" id="A0A0C3Q865"/>
<dbReference type="Proteomes" id="UP000054248">
    <property type="component" value="Unassembled WGS sequence"/>
</dbReference>
<evidence type="ECO:0000313" key="2">
    <source>
        <dbReference type="Proteomes" id="UP000054248"/>
    </source>
</evidence>
<protein>
    <submittedName>
        <fullName evidence="1">Uncharacterized protein</fullName>
    </submittedName>
</protein>
<reference evidence="2" key="2">
    <citation type="submission" date="2015-01" db="EMBL/GenBank/DDBJ databases">
        <title>Evolutionary Origins and Diversification of the Mycorrhizal Mutualists.</title>
        <authorList>
            <consortium name="DOE Joint Genome Institute"/>
            <consortium name="Mycorrhizal Genomics Consortium"/>
            <person name="Kohler A."/>
            <person name="Kuo A."/>
            <person name="Nagy L.G."/>
            <person name="Floudas D."/>
            <person name="Copeland A."/>
            <person name="Barry K.W."/>
            <person name="Cichocki N."/>
            <person name="Veneault-Fourrey C."/>
            <person name="LaButti K."/>
            <person name="Lindquist E.A."/>
            <person name="Lipzen A."/>
            <person name="Lundell T."/>
            <person name="Morin E."/>
            <person name="Murat C."/>
            <person name="Riley R."/>
            <person name="Ohm R."/>
            <person name="Sun H."/>
            <person name="Tunlid A."/>
            <person name="Henrissat B."/>
            <person name="Grigoriev I.V."/>
            <person name="Hibbett D.S."/>
            <person name="Martin F."/>
        </authorList>
    </citation>
    <scope>NUCLEOTIDE SEQUENCE [LARGE SCALE GENOMIC DNA]</scope>
    <source>
        <strain evidence="2">MUT 4182</strain>
    </source>
</reference>
<accession>A0A0C3Q865</accession>
<keyword evidence="2" id="KW-1185">Reference proteome</keyword>
<dbReference type="EMBL" id="KN823175">
    <property type="protein sequence ID" value="KIO20411.1"/>
    <property type="molecule type" value="Genomic_DNA"/>
</dbReference>